<sequence length="159" mass="18495">MGILNYINNYLYSLSEKKYIVVMLLLSYIIYIPLIPFFQNYDIGGTQFLINASFIGKLINGSLIIPFIETFIFQYLAIGIIKSIKKIKGNNCLVIIISAIAFSLSHYYNVLYIFYSFIMGIFLAYTYILYEKKNYHPFLMVMTIHALRNTITTLILTFL</sequence>
<dbReference type="EMBL" id="LBBT01000125">
    <property type="protein sequence ID" value="KKY02038.1"/>
    <property type="molecule type" value="Genomic_DNA"/>
</dbReference>
<dbReference type="GO" id="GO:0080120">
    <property type="term" value="P:CAAX-box protein maturation"/>
    <property type="evidence" value="ECO:0007669"/>
    <property type="project" value="UniProtKB-ARBA"/>
</dbReference>
<dbReference type="OrthoDB" id="9103245at2"/>
<feature type="transmembrane region" description="Helical" evidence="1">
    <location>
        <begin position="20"/>
        <end position="38"/>
    </location>
</feature>
<reference evidence="3 4" key="1">
    <citation type="submission" date="2015-04" db="EMBL/GenBank/DDBJ databases">
        <title>Microcin producing Clostridium sp. JC272T.</title>
        <authorList>
            <person name="Jyothsna T."/>
            <person name="Sasikala C."/>
            <person name="Ramana C."/>
        </authorList>
    </citation>
    <scope>NUCLEOTIDE SEQUENCE [LARGE SCALE GENOMIC DNA]</scope>
    <source>
        <strain evidence="3 4">JC272</strain>
    </source>
</reference>
<keyword evidence="1" id="KW-1133">Transmembrane helix</keyword>
<keyword evidence="1" id="KW-0812">Transmembrane</keyword>
<organism evidence="3 4">
    <name type="scientific">Paraclostridium benzoelyticum</name>
    <dbReference type="NCBI Taxonomy" id="1629550"/>
    <lineage>
        <taxon>Bacteria</taxon>
        <taxon>Bacillati</taxon>
        <taxon>Bacillota</taxon>
        <taxon>Clostridia</taxon>
        <taxon>Peptostreptococcales</taxon>
        <taxon>Peptostreptococcaceae</taxon>
        <taxon>Paraclostridium</taxon>
    </lineage>
</organism>
<evidence type="ECO:0000259" key="2">
    <source>
        <dbReference type="Pfam" id="PF02517"/>
    </source>
</evidence>
<feature type="transmembrane region" description="Helical" evidence="1">
    <location>
        <begin position="113"/>
        <end position="130"/>
    </location>
</feature>
<keyword evidence="1" id="KW-0472">Membrane</keyword>
<dbReference type="PATRIC" id="fig|1629550.3.peg.545"/>
<proteinExistence type="predicted"/>
<gene>
    <name evidence="3" type="ORF">VN21_05325</name>
</gene>
<feature type="transmembrane region" description="Helical" evidence="1">
    <location>
        <begin position="58"/>
        <end position="78"/>
    </location>
</feature>
<evidence type="ECO:0000313" key="4">
    <source>
        <dbReference type="Proteomes" id="UP000034407"/>
    </source>
</evidence>
<protein>
    <recommendedName>
        <fullName evidence="2">CAAX prenyl protease 2/Lysostaphin resistance protein A-like domain-containing protein</fullName>
    </recommendedName>
</protein>
<evidence type="ECO:0000313" key="3">
    <source>
        <dbReference type="EMBL" id="KKY02038.1"/>
    </source>
</evidence>
<dbReference type="Proteomes" id="UP000034407">
    <property type="component" value="Unassembled WGS sequence"/>
</dbReference>
<evidence type="ECO:0000256" key="1">
    <source>
        <dbReference type="SAM" id="Phobius"/>
    </source>
</evidence>
<comment type="caution">
    <text evidence="3">The sequence shown here is derived from an EMBL/GenBank/DDBJ whole genome shotgun (WGS) entry which is preliminary data.</text>
</comment>
<feature type="transmembrane region" description="Helical" evidence="1">
    <location>
        <begin position="90"/>
        <end position="107"/>
    </location>
</feature>
<keyword evidence="4" id="KW-1185">Reference proteome</keyword>
<accession>A0A0M3DI84</accession>
<dbReference type="Pfam" id="PF02517">
    <property type="entry name" value="Rce1-like"/>
    <property type="match status" value="1"/>
</dbReference>
<name>A0A0M3DI84_9FIRM</name>
<dbReference type="AlphaFoldDB" id="A0A0M3DI84"/>
<feature type="domain" description="CAAX prenyl protease 2/Lysostaphin resistance protein A-like" evidence="2">
    <location>
        <begin position="54"/>
        <end position="150"/>
    </location>
</feature>
<dbReference type="InterPro" id="IPR003675">
    <property type="entry name" value="Rce1/LyrA-like_dom"/>
</dbReference>
<dbReference type="GO" id="GO:0004175">
    <property type="term" value="F:endopeptidase activity"/>
    <property type="evidence" value="ECO:0007669"/>
    <property type="project" value="UniProtKB-ARBA"/>
</dbReference>